<dbReference type="InterPro" id="IPR003439">
    <property type="entry name" value="ABC_transporter-like_ATP-bd"/>
</dbReference>
<dbReference type="InterPro" id="IPR039421">
    <property type="entry name" value="Type_1_exporter"/>
</dbReference>
<dbReference type="GO" id="GO:0005524">
    <property type="term" value="F:ATP binding"/>
    <property type="evidence" value="ECO:0007669"/>
    <property type="project" value="InterPro"/>
</dbReference>
<gene>
    <name evidence="2" type="primary">msbA_1</name>
    <name evidence="2" type="ORF">NCTC7928_00745</name>
</gene>
<organism evidence="2 3">
    <name type="scientific">Escherichia coli</name>
    <dbReference type="NCBI Taxonomy" id="562"/>
    <lineage>
        <taxon>Bacteria</taxon>
        <taxon>Pseudomonadati</taxon>
        <taxon>Pseudomonadota</taxon>
        <taxon>Gammaproteobacteria</taxon>
        <taxon>Enterobacterales</taxon>
        <taxon>Enterobacteriaceae</taxon>
        <taxon>Escherichia</taxon>
    </lineage>
</organism>
<dbReference type="AlphaFoldDB" id="A0A376L7D1"/>
<dbReference type="SUPFAM" id="SSF52540">
    <property type="entry name" value="P-loop containing nucleoside triphosphate hydrolases"/>
    <property type="match status" value="1"/>
</dbReference>
<dbReference type="EMBL" id="UGAB01000002">
    <property type="protein sequence ID" value="STF40192.1"/>
    <property type="molecule type" value="Genomic_DNA"/>
</dbReference>
<sequence length="65" mass="6927">MDFINKMDNGLDTVIGENGVLLSGGQRQRIAIARALLRDSPILILDEATSALDTESERAIQAATG</sequence>
<dbReference type="PANTHER" id="PTHR24221">
    <property type="entry name" value="ATP-BINDING CASSETTE SUB-FAMILY B"/>
    <property type="match status" value="1"/>
</dbReference>
<accession>A0A376L7D1</accession>
<evidence type="ECO:0000313" key="2">
    <source>
        <dbReference type="EMBL" id="STF40192.1"/>
    </source>
</evidence>
<dbReference type="PANTHER" id="PTHR24221:SF632">
    <property type="entry name" value="ATP-DEPENDENT LIPID A-CORE FLIPPASE"/>
    <property type="match status" value="1"/>
</dbReference>
<proteinExistence type="predicted"/>
<protein>
    <submittedName>
        <fullName evidence="2">Multidrug ABC transporter ATPase/permease</fullName>
        <ecNumber evidence="2">3.6.3.-</ecNumber>
    </submittedName>
</protein>
<dbReference type="InterPro" id="IPR027417">
    <property type="entry name" value="P-loop_NTPase"/>
</dbReference>
<dbReference type="GO" id="GO:0016887">
    <property type="term" value="F:ATP hydrolysis activity"/>
    <property type="evidence" value="ECO:0007669"/>
    <property type="project" value="InterPro"/>
</dbReference>
<keyword evidence="2" id="KW-0378">Hydrolase</keyword>
<dbReference type="Gene3D" id="3.40.50.300">
    <property type="entry name" value="P-loop containing nucleotide triphosphate hydrolases"/>
    <property type="match status" value="1"/>
</dbReference>
<dbReference type="Proteomes" id="UP000254877">
    <property type="component" value="Unassembled WGS sequence"/>
</dbReference>
<name>A0A376L7D1_ECOLX</name>
<dbReference type="GO" id="GO:0034040">
    <property type="term" value="F:ATPase-coupled lipid transmembrane transporter activity"/>
    <property type="evidence" value="ECO:0007669"/>
    <property type="project" value="TreeGrafter"/>
</dbReference>
<evidence type="ECO:0000259" key="1">
    <source>
        <dbReference type="Pfam" id="PF00005"/>
    </source>
</evidence>
<feature type="domain" description="ABC transporter" evidence="1">
    <location>
        <begin position="8"/>
        <end position="50"/>
    </location>
</feature>
<evidence type="ECO:0000313" key="3">
    <source>
        <dbReference type="Proteomes" id="UP000254877"/>
    </source>
</evidence>
<reference evidence="2 3" key="1">
    <citation type="submission" date="2018-06" db="EMBL/GenBank/DDBJ databases">
        <authorList>
            <consortium name="Pathogen Informatics"/>
            <person name="Doyle S."/>
        </authorList>
    </citation>
    <scope>NUCLEOTIDE SEQUENCE [LARGE SCALE GENOMIC DNA]</scope>
    <source>
        <strain evidence="2 3">NCTC7928</strain>
    </source>
</reference>
<dbReference type="Pfam" id="PF00005">
    <property type="entry name" value="ABC_tran"/>
    <property type="match status" value="1"/>
</dbReference>
<dbReference type="EC" id="3.6.3.-" evidence="2"/>